<dbReference type="GO" id="GO:0004061">
    <property type="term" value="F:arylformamidase activity"/>
    <property type="evidence" value="ECO:0007669"/>
    <property type="project" value="InterPro"/>
</dbReference>
<dbReference type="InterPro" id="IPR037175">
    <property type="entry name" value="KFase_sf"/>
</dbReference>
<dbReference type="PANTHER" id="PTHR34861">
    <property type="match status" value="1"/>
</dbReference>
<dbReference type="Gene3D" id="3.50.30.50">
    <property type="entry name" value="Putative cyclase"/>
    <property type="match status" value="1"/>
</dbReference>
<dbReference type="EMBL" id="JADMLG010000003">
    <property type="protein sequence ID" value="MBH0776335.1"/>
    <property type="molecule type" value="Genomic_DNA"/>
</dbReference>
<dbReference type="InterPro" id="IPR007325">
    <property type="entry name" value="KFase/CYL"/>
</dbReference>
<keyword evidence="2" id="KW-1185">Reference proteome</keyword>
<accession>A0A931IAI4</accession>
<protein>
    <submittedName>
        <fullName evidence="1">Cyclase family protein</fullName>
    </submittedName>
</protein>
<sequence>MAPIAEQETIVQRQESADKIAARAVTPGKVSRSPFGPDDQIGMLNVMTAETRAAAWAVVDPTTMYDISVDYHVGMPSWAGLGDPTYQIWMSHTPQGSVNENVLGVGETHNRHVTYSGDCITMYTHTGTHLDALNHFGLDGMVWNEVRADRDLGSRHWLKNGAEQLPPVIARGVLLDVAAAAGVDVLPDSHRITAEELTSVMRRQGTQVRLGDVVLIRTGRMRLWHDGARYLHNEAGLDREAAALLAEAGAMIIGADNVALEVMPSVDPTNWHPVHTYLLGECGIPIMENAYLEEIAQARLWEFVMVGAGLRLRGATASPMRPLVFPVRAGANLT</sequence>
<dbReference type="GO" id="GO:0019441">
    <property type="term" value="P:L-tryptophan catabolic process to kynurenine"/>
    <property type="evidence" value="ECO:0007669"/>
    <property type="project" value="InterPro"/>
</dbReference>
<reference evidence="1" key="1">
    <citation type="submission" date="2020-11" db="EMBL/GenBank/DDBJ databases">
        <title>Nocardia NEAU-351.nov., a novel actinomycete isolated from the cow dung.</title>
        <authorList>
            <person name="Zhang X."/>
        </authorList>
    </citation>
    <scope>NUCLEOTIDE SEQUENCE</scope>
    <source>
        <strain evidence="1">NEAU-351</strain>
    </source>
</reference>
<proteinExistence type="predicted"/>
<name>A0A931IAI4_9NOCA</name>
<dbReference type="PANTHER" id="PTHR34861:SF10">
    <property type="entry name" value="CYCLASE"/>
    <property type="match status" value="1"/>
</dbReference>
<evidence type="ECO:0000313" key="1">
    <source>
        <dbReference type="EMBL" id="MBH0776335.1"/>
    </source>
</evidence>
<dbReference type="AlphaFoldDB" id="A0A931IAI4"/>
<dbReference type="SUPFAM" id="SSF102198">
    <property type="entry name" value="Putative cyclase"/>
    <property type="match status" value="1"/>
</dbReference>
<organism evidence="1 2">
    <name type="scientific">Nocardia bovistercoris</name>
    <dbReference type="NCBI Taxonomy" id="2785916"/>
    <lineage>
        <taxon>Bacteria</taxon>
        <taxon>Bacillati</taxon>
        <taxon>Actinomycetota</taxon>
        <taxon>Actinomycetes</taxon>
        <taxon>Mycobacteriales</taxon>
        <taxon>Nocardiaceae</taxon>
        <taxon>Nocardia</taxon>
    </lineage>
</organism>
<gene>
    <name evidence="1" type="ORF">IT779_08570</name>
</gene>
<dbReference type="Proteomes" id="UP000655751">
    <property type="component" value="Unassembled WGS sequence"/>
</dbReference>
<comment type="caution">
    <text evidence="1">The sequence shown here is derived from an EMBL/GenBank/DDBJ whole genome shotgun (WGS) entry which is preliminary data.</text>
</comment>
<evidence type="ECO:0000313" key="2">
    <source>
        <dbReference type="Proteomes" id="UP000655751"/>
    </source>
</evidence>
<dbReference type="Pfam" id="PF04199">
    <property type="entry name" value="Cyclase"/>
    <property type="match status" value="1"/>
</dbReference>